<evidence type="ECO:0000313" key="2">
    <source>
        <dbReference type="Proteomes" id="UP000789525"/>
    </source>
</evidence>
<dbReference type="Proteomes" id="UP000789525">
    <property type="component" value="Unassembled WGS sequence"/>
</dbReference>
<dbReference type="EMBL" id="CAJVPT010050903">
    <property type="protein sequence ID" value="CAG8746802.1"/>
    <property type="molecule type" value="Genomic_DNA"/>
</dbReference>
<proteinExistence type="predicted"/>
<feature type="non-terminal residue" evidence="1">
    <location>
        <position position="341"/>
    </location>
</feature>
<gene>
    <name evidence="1" type="ORF">ACOLOM_LOCUS12490</name>
</gene>
<protein>
    <submittedName>
        <fullName evidence="1">12591_t:CDS:1</fullName>
    </submittedName>
</protein>
<organism evidence="1 2">
    <name type="scientific">Acaulospora colombiana</name>
    <dbReference type="NCBI Taxonomy" id="27376"/>
    <lineage>
        <taxon>Eukaryota</taxon>
        <taxon>Fungi</taxon>
        <taxon>Fungi incertae sedis</taxon>
        <taxon>Mucoromycota</taxon>
        <taxon>Glomeromycotina</taxon>
        <taxon>Glomeromycetes</taxon>
        <taxon>Diversisporales</taxon>
        <taxon>Acaulosporaceae</taxon>
        <taxon>Acaulospora</taxon>
    </lineage>
</organism>
<keyword evidence="2" id="KW-1185">Reference proteome</keyword>
<sequence>PGDGKTTLENVRIFGKRRGYTQRKNIERTPSKPLRTRTLRGRTRGQNETTLFTDGSTKRNGWENSQAGIGCWHKEGSDKNIAMKLTGNTQTNQRAELAAILAALQRNRNTPLIIKSDSLTSVKAICYKLNEWEDTGWHKVKNVDILMNILDELRTRPTPCSFQWVKAHADNEDNNRADGLANEGRISETIFEIPEMGPETSRAIHDGARLCKLTMKTAYEEMIARKILKKEKIRHPEYLEDAKELIEKETGLRPPTESMIKGIWKSPPQSSLSLFFAFSCRFCEVSNLSASHDFVTCSQRELRRYFSGSDFGICWSFIALLFLAFQIAHTDIVTSILALSA</sequence>
<comment type="caution">
    <text evidence="1">The sequence shown here is derived from an EMBL/GenBank/DDBJ whole genome shotgun (WGS) entry which is preliminary data.</text>
</comment>
<reference evidence="1" key="1">
    <citation type="submission" date="2021-06" db="EMBL/GenBank/DDBJ databases">
        <authorList>
            <person name="Kallberg Y."/>
            <person name="Tangrot J."/>
            <person name="Rosling A."/>
        </authorList>
    </citation>
    <scope>NUCLEOTIDE SEQUENCE</scope>
    <source>
        <strain evidence="1">CL356</strain>
    </source>
</reference>
<accession>A0ACA9QCD5</accession>
<name>A0ACA9QCD5_9GLOM</name>
<evidence type="ECO:0000313" key="1">
    <source>
        <dbReference type="EMBL" id="CAG8746802.1"/>
    </source>
</evidence>
<feature type="non-terminal residue" evidence="1">
    <location>
        <position position="1"/>
    </location>
</feature>